<keyword evidence="1" id="KW-0812">Transmembrane</keyword>
<reference evidence="2" key="2">
    <citation type="submission" date="2020-09" db="EMBL/GenBank/DDBJ databases">
        <authorList>
            <person name="Sun Q."/>
            <person name="Zhou Y."/>
        </authorList>
    </citation>
    <scope>NUCLEOTIDE SEQUENCE</scope>
    <source>
        <strain evidence="2">CGMCC 1.15343</strain>
    </source>
</reference>
<gene>
    <name evidence="2" type="ORF">GCM10011387_29020</name>
</gene>
<keyword evidence="1" id="KW-1133">Transmembrane helix</keyword>
<evidence type="ECO:0000256" key="1">
    <source>
        <dbReference type="SAM" id="Phobius"/>
    </source>
</evidence>
<keyword evidence="3" id="KW-1185">Reference proteome</keyword>
<dbReference type="Proteomes" id="UP000651668">
    <property type="component" value="Unassembled WGS sequence"/>
</dbReference>
<keyword evidence="1" id="KW-0472">Membrane</keyword>
<comment type="caution">
    <text evidence="2">The sequence shown here is derived from an EMBL/GenBank/DDBJ whole genome shotgun (WGS) entry which is preliminary data.</text>
</comment>
<dbReference type="RefSeq" id="WP_188627655.1">
    <property type="nucleotide sequence ID" value="NZ_BMIL01000011.1"/>
</dbReference>
<name>A0A916UI19_9SPHI</name>
<feature type="transmembrane region" description="Helical" evidence="1">
    <location>
        <begin position="78"/>
        <end position="96"/>
    </location>
</feature>
<protein>
    <submittedName>
        <fullName evidence="2">Uncharacterized protein</fullName>
    </submittedName>
</protein>
<accession>A0A916UI19</accession>
<reference evidence="2" key="1">
    <citation type="journal article" date="2014" name="Int. J. Syst. Evol. Microbiol.">
        <title>Complete genome sequence of Corynebacterium casei LMG S-19264T (=DSM 44701T), isolated from a smear-ripened cheese.</title>
        <authorList>
            <consortium name="US DOE Joint Genome Institute (JGI-PGF)"/>
            <person name="Walter F."/>
            <person name="Albersmeier A."/>
            <person name="Kalinowski J."/>
            <person name="Ruckert C."/>
        </authorList>
    </citation>
    <scope>NUCLEOTIDE SEQUENCE</scope>
    <source>
        <strain evidence="2">CGMCC 1.15343</strain>
    </source>
</reference>
<proteinExistence type="predicted"/>
<dbReference type="AlphaFoldDB" id="A0A916UI19"/>
<organism evidence="2 3">
    <name type="scientific">Pedobacter quisquiliarum</name>
    <dbReference type="NCBI Taxonomy" id="1834438"/>
    <lineage>
        <taxon>Bacteria</taxon>
        <taxon>Pseudomonadati</taxon>
        <taxon>Bacteroidota</taxon>
        <taxon>Sphingobacteriia</taxon>
        <taxon>Sphingobacteriales</taxon>
        <taxon>Sphingobacteriaceae</taxon>
        <taxon>Pedobacter</taxon>
    </lineage>
</organism>
<evidence type="ECO:0000313" key="3">
    <source>
        <dbReference type="Proteomes" id="UP000651668"/>
    </source>
</evidence>
<dbReference type="EMBL" id="BMIL01000011">
    <property type="protein sequence ID" value="GGC73661.1"/>
    <property type="molecule type" value="Genomic_DNA"/>
</dbReference>
<sequence>MRKVLTFVALAALVYNIYAVAIWLYAFSGSAGHNEAVAKYLTFFPQGFSTSAIHWASFIVTVFSIVIFANYKGYRNHRAFTACIIMQAAFLSLYTWQSL</sequence>
<feature type="transmembrane region" description="Helical" evidence="1">
    <location>
        <begin position="52"/>
        <end position="71"/>
    </location>
</feature>
<evidence type="ECO:0000313" key="2">
    <source>
        <dbReference type="EMBL" id="GGC73661.1"/>
    </source>
</evidence>